<feature type="domain" description="Glycosyl transferase family 1" evidence="1">
    <location>
        <begin position="188"/>
        <end position="340"/>
    </location>
</feature>
<dbReference type="AlphaFoldDB" id="A0A370DFU2"/>
<evidence type="ECO:0000259" key="2">
    <source>
        <dbReference type="Pfam" id="PF13439"/>
    </source>
</evidence>
<dbReference type="Pfam" id="PF13439">
    <property type="entry name" value="Glyco_transf_4"/>
    <property type="match status" value="1"/>
</dbReference>
<dbReference type="Proteomes" id="UP000254266">
    <property type="component" value="Unassembled WGS sequence"/>
</dbReference>
<name>A0A370DFU2_9GAMM</name>
<dbReference type="Gene3D" id="3.40.50.2000">
    <property type="entry name" value="Glycogen Phosphorylase B"/>
    <property type="match status" value="2"/>
</dbReference>
<accession>A0A370DFU2</accession>
<dbReference type="InterPro" id="IPR001296">
    <property type="entry name" value="Glyco_trans_1"/>
</dbReference>
<dbReference type="InterPro" id="IPR028098">
    <property type="entry name" value="Glyco_trans_4-like_N"/>
</dbReference>
<dbReference type="PANTHER" id="PTHR12526:SF630">
    <property type="entry name" value="GLYCOSYLTRANSFERASE"/>
    <property type="match status" value="1"/>
</dbReference>
<proteinExistence type="predicted"/>
<dbReference type="GO" id="GO:0016757">
    <property type="term" value="F:glycosyltransferase activity"/>
    <property type="evidence" value="ECO:0007669"/>
    <property type="project" value="InterPro"/>
</dbReference>
<organism evidence="3 4">
    <name type="scientific">endosymbiont of Galathealinum brachiosum</name>
    <dbReference type="NCBI Taxonomy" id="2200906"/>
    <lineage>
        <taxon>Bacteria</taxon>
        <taxon>Pseudomonadati</taxon>
        <taxon>Pseudomonadota</taxon>
        <taxon>Gammaproteobacteria</taxon>
        <taxon>sulfur-oxidizing symbionts</taxon>
    </lineage>
</organism>
<evidence type="ECO:0000313" key="3">
    <source>
        <dbReference type="EMBL" id="RDH83772.1"/>
    </source>
</evidence>
<dbReference type="Pfam" id="PF00534">
    <property type="entry name" value="Glycos_transf_1"/>
    <property type="match status" value="1"/>
</dbReference>
<protein>
    <recommendedName>
        <fullName evidence="5">Glycosyltransferase</fullName>
    </recommendedName>
</protein>
<dbReference type="SUPFAM" id="SSF53756">
    <property type="entry name" value="UDP-Glycosyltransferase/glycogen phosphorylase"/>
    <property type="match status" value="1"/>
</dbReference>
<feature type="domain" description="Glycosyltransferase subfamily 4-like N-terminal" evidence="2">
    <location>
        <begin position="13"/>
        <end position="173"/>
    </location>
</feature>
<evidence type="ECO:0000313" key="4">
    <source>
        <dbReference type="Proteomes" id="UP000254266"/>
    </source>
</evidence>
<dbReference type="PANTHER" id="PTHR12526">
    <property type="entry name" value="GLYCOSYLTRANSFERASE"/>
    <property type="match status" value="1"/>
</dbReference>
<evidence type="ECO:0008006" key="5">
    <source>
        <dbReference type="Google" id="ProtNLM"/>
    </source>
</evidence>
<dbReference type="GO" id="GO:1901135">
    <property type="term" value="P:carbohydrate derivative metabolic process"/>
    <property type="evidence" value="ECO:0007669"/>
    <property type="project" value="UniProtKB-ARBA"/>
</dbReference>
<dbReference type="EMBL" id="QFXC01000008">
    <property type="protein sequence ID" value="RDH83772.1"/>
    <property type="molecule type" value="Genomic_DNA"/>
</dbReference>
<comment type="caution">
    <text evidence="3">The sequence shown here is derived from an EMBL/GenBank/DDBJ whole genome shotgun (WGS) entry which is preliminary data.</text>
</comment>
<dbReference type="CDD" id="cd03811">
    <property type="entry name" value="GT4_GT28_WabH-like"/>
    <property type="match status" value="1"/>
</dbReference>
<keyword evidence="4" id="KW-1185">Reference proteome</keyword>
<sequence>MKHILHVIQSLEFGGAEKVVVQLSNKLSIKNRVSICVTKNKGELCEQLNENIKLFSLNMGEGNNPILVTKLKQLILDNDIDIIHCHDWGVYIESVLAAKLSKRANVILTVHGPYTEYSSGIKSKLKIYLRHIVERFISRYVFKIVTVSNSIKKYIINDINIKENKMCVIHNGVEGYEYHQDDTLVKCRKYITVGRIALVKNHILMLDAFKLLADKYSDVSLTIVGDGPEFKSIQKYADNIGVTSVVVFTGFRNDIEYLLKQHDVFLLSSNYEGISIAGLEAMSLGMPIISTDVGGMSEMIKHNETGLLVNNNDASNYMSALNDIYVNEKAFYKMSYNSRQLFCKEFQEDVALEKYNKLYNHEI</sequence>
<reference evidence="3 4" key="1">
    <citation type="journal article" date="2018" name="ISME J.">
        <title>Endosymbiont genomes yield clues of tubeworm success.</title>
        <authorList>
            <person name="Li Y."/>
            <person name="Liles M.R."/>
            <person name="Halanych K.M."/>
        </authorList>
    </citation>
    <scope>NUCLEOTIDE SEQUENCE [LARGE SCALE GENOMIC DNA]</scope>
    <source>
        <strain evidence="3">A1464</strain>
    </source>
</reference>
<evidence type="ECO:0000259" key="1">
    <source>
        <dbReference type="Pfam" id="PF00534"/>
    </source>
</evidence>
<gene>
    <name evidence="3" type="ORF">DIZ80_06440</name>
</gene>